<gene>
    <name evidence="1" type="ORF">PIB30_005718</name>
</gene>
<reference evidence="1 2" key="1">
    <citation type="journal article" date="2023" name="Plants (Basel)">
        <title>Bridging the Gap: Combining Genomics and Transcriptomics Approaches to Understand Stylosanthes scabra, an Orphan Legume from the Brazilian Caatinga.</title>
        <authorList>
            <person name="Ferreira-Neto J.R.C."/>
            <person name="da Silva M.D."/>
            <person name="Binneck E."/>
            <person name="de Melo N.F."/>
            <person name="da Silva R.H."/>
            <person name="de Melo A.L.T.M."/>
            <person name="Pandolfi V."/>
            <person name="Bustamante F.O."/>
            <person name="Brasileiro-Vidal A.C."/>
            <person name="Benko-Iseppon A.M."/>
        </authorList>
    </citation>
    <scope>NUCLEOTIDE SEQUENCE [LARGE SCALE GENOMIC DNA]</scope>
    <source>
        <tissue evidence="1">Leaves</tissue>
    </source>
</reference>
<accession>A0ABU6V328</accession>
<dbReference type="EMBL" id="JASCZI010151046">
    <property type="protein sequence ID" value="MED6167751.1"/>
    <property type="molecule type" value="Genomic_DNA"/>
</dbReference>
<organism evidence="1 2">
    <name type="scientific">Stylosanthes scabra</name>
    <dbReference type="NCBI Taxonomy" id="79078"/>
    <lineage>
        <taxon>Eukaryota</taxon>
        <taxon>Viridiplantae</taxon>
        <taxon>Streptophyta</taxon>
        <taxon>Embryophyta</taxon>
        <taxon>Tracheophyta</taxon>
        <taxon>Spermatophyta</taxon>
        <taxon>Magnoliopsida</taxon>
        <taxon>eudicotyledons</taxon>
        <taxon>Gunneridae</taxon>
        <taxon>Pentapetalae</taxon>
        <taxon>rosids</taxon>
        <taxon>fabids</taxon>
        <taxon>Fabales</taxon>
        <taxon>Fabaceae</taxon>
        <taxon>Papilionoideae</taxon>
        <taxon>50 kb inversion clade</taxon>
        <taxon>dalbergioids sensu lato</taxon>
        <taxon>Dalbergieae</taxon>
        <taxon>Pterocarpus clade</taxon>
        <taxon>Stylosanthes</taxon>
    </lineage>
</organism>
<evidence type="ECO:0000313" key="1">
    <source>
        <dbReference type="EMBL" id="MED6167751.1"/>
    </source>
</evidence>
<proteinExistence type="predicted"/>
<dbReference type="Proteomes" id="UP001341840">
    <property type="component" value="Unassembled WGS sequence"/>
</dbReference>
<comment type="caution">
    <text evidence="1">The sequence shown here is derived from an EMBL/GenBank/DDBJ whole genome shotgun (WGS) entry which is preliminary data.</text>
</comment>
<evidence type="ECO:0000313" key="2">
    <source>
        <dbReference type="Proteomes" id="UP001341840"/>
    </source>
</evidence>
<sequence length="155" mass="17643">MDAFKSGMVNYGTMVSPASPLAHRSGLRLAFDDRDDSRSLPHSLVKMRYARERYPDPYKACFVLLSNRCGTSQKLLLDDSGRKIWGLFASRSLAKASKRADSGDKVLEQSGVDMQGHSDAQVSKVSEKKREISMRRKLRAYLYLSNDRIIYRYNI</sequence>
<keyword evidence="2" id="KW-1185">Reference proteome</keyword>
<name>A0ABU6V328_9FABA</name>
<protein>
    <submittedName>
        <fullName evidence="1">Uncharacterized protein</fullName>
    </submittedName>
</protein>